<evidence type="ECO:0000256" key="3">
    <source>
        <dbReference type="ARBA" id="ARBA00022475"/>
    </source>
</evidence>
<dbReference type="Proteomes" id="UP000002432">
    <property type="component" value="Chromosome"/>
</dbReference>
<evidence type="ECO:0000313" key="8">
    <source>
        <dbReference type="EMBL" id="ABF40324.1"/>
    </source>
</evidence>
<keyword evidence="6 7" id="KW-0472">Membrane</keyword>
<dbReference type="PANTHER" id="PTHR33452:SF1">
    <property type="entry name" value="INNER MEMBRANE PROTEIN YPHA-RELATED"/>
    <property type="match status" value="1"/>
</dbReference>
<sequence>MKLLHKIVHTSAPQATVLVRLLVGCVFLSEGIQKFLFPQALGVGRFVKIGIPAPQFFAPFVGVVEIVGGLLLIVGLLTRLAAIALTINISVAILTTKLPMLAKAGFWATAREARVDFCMLLGSIFLLIVGAGSLSVDRRLDSNTE</sequence>
<dbReference type="AlphaFoldDB" id="Q1IS26"/>
<keyword evidence="9" id="KW-1185">Reference proteome</keyword>
<dbReference type="GO" id="GO:0005886">
    <property type="term" value="C:plasma membrane"/>
    <property type="evidence" value="ECO:0007669"/>
    <property type="project" value="UniProtKB-SubCell"/>
</dbReference>
<keyword evidence="4 7" id="KW-0812">Transmembrane</keyword>
<dbReference type="RefSeq" id="WP_011522126.1">
    <property type="nucleotide sequence ID" value="NC_008009.1"/>
</dbReference>
<dbReference type="EMBL" id="CP000360">
    <property type="protein sequence ID" value="ABF40324.1"/>
    <property type="molecule type" value="Genomic_DNA"/>
</dbReference>
<name>Q1IS26_KORVE</name>
<organism evidence="8 9">
    <name type="scientific">Koribacter versatilis (strain Ellin345)</name>
    <dbReference type="NCBI Taxonomy" id="204669"/>
    <lineage>
        <taxon>Bacteria</taxon>
        <taxon>Pseudomonadati</taxon>
        <taxon>Acidobacteriota</taxon>
        <taxon>Terriglobia</taxon>
        <taxon>Terriglobales</taxon>
        <taxon>Candidatus Korobacteraceae</taxon>
        <taxon>Candidatus Korobacter</taxon>
    </lineage>
</organism>
<gene>
    <name evidence="8" type="ordered locus">Acid345_1322</name>
</gene>
<evidence type="ECO:0000256" key="5">
    <source>
        <dbReference type="ARBA" id="ARBA00022989"/>
    </source>
</evidence>
<keyword evidence="5 7" id="KW-1133">Transmembrane helix</keyword>
<evidence type="ECO:0000256" key="6">
    <source>
        <dbReference type="ARBA" id="ARBA00023136"/>
    </source>
</evidence>
<dbReference type="EnsemblBacteria" id="ABF40324">
    <property type="protein sequence ID" value="ABF40324"/>
    <property type="gene ID" value="Acid345_1322"/>
</dbReference>
<dbReference type="PANTHER" id="PTHR33452">
    <property type="entry name" value="OXIDOREDUCTASE CATD-RELATED"/>
    <property type="match status" value="1"/>
</dbReference>
<evidence type="ECO:0000256" key="7">
    <source>
        <dbReference type="SAM" id="Phobius"/>
    </source>
</evidence>
<evidence type="ECO:0000256" key="4">
    <source>
        <dbReference type="ARBA" id="ARBA00022692"/>
    </source>
</evidence>
<dbReference type="Pfam" id="PF07681">
    <property type="entry name" value="DoxX"/>
    <property type="match status" value="1"/>
</dbReference>
<dbReference type="KEGG" id="aba:Acid345_1322"/>
<reference evidence="8 9" key="1">
    <citation type="journal article" date="2009" name="Appl. Environ. Microbiol.">
        <title>Three genomes from the phylum Acidobacteria provide insight into the lifestyles of these microorganisms in soils.</title>
        <authorList>
            <person name="Ward N.L."/>
            <person name="Challacombe J.F."/>
            <person name="Janssen P.H."/>
            <person name="Henrissat B."/>
            <person name="Coutinho P.M."/>
            <person name="Wu M."/>
            <person name="Xie G."/>
            <person name="Haft D.H."/>
            <person name="Sait M."/>
            <person name="Badger J."/>
            <person name="Barabote R.D."/>
            <person name="Bradley B."/>
            <person name="Brettin T.S."/>
            <person name="Brinkac L.M."/>
            <person name="Bruce D."/>
            <person name="Creasy T."/>
            <person name="Daugherty S.C."/>
            <person name="Davidsen T.M."/>
            <person name="DeBoy R.T."/>
            <person name="Detter J.C."/>
            <person name="Dodson R.J."/>
            <person name="Durkin A.S."/>
            <person name="Ganapathy A."/>
            <person name="Gwinn-Giglio M."/>
            <person name="Han C.S."/>
            <person name="Khouri H."/>
            <person name="Kiss H."/>
            <person name="Kothari S.P."/>
            <person name="Madupu R."/>
            <person name="Nelson K.E."/>
            <person name="Nelson W.C."/>
            <person name="Paulsen I."/>
            <person name="Penn K."/>
            <person name="Ren Q."/>
            <person name="Rosovitz M.J."/>
            <person name="Selengut J.D."/>
            <person name="Shrivastava S."/>
            <person name="Sullivan S.A."/>
            <person name="Tapia R."/>
            <person name="Thompson L.S."/>
            <person name="Watkins K.L."/>
            <person name="Yang Q."/>
            <person name="Yu C."/>
            <person name="Zafar N."/>
            <person name="Zhou L."/>
            <person name="Kuske C.R."/>
        </authorList>
    </citation>
    <scope>NUCLEOTIDE SEQUENCE [LARGE SCALE GENOMIC DNA]</scope>
    <source>
        <strain evidence="8 9">Ellin345</strain>
    </source>
</reference>
<accession>Q1IS26</accession>
<protein>
    <submittedName>
        <fullName evidence="8">DoxX</fullName>
    </submittedName>
</protein>
<feature type="transmembrane region" description="Helical" evidence="7">
    <location>
        <begin position="80"/>
        <end position="96"/>
    </location>
</feature>
<dbReference type="InterPro" id="IPR051907">
    <property type="entry name" value="DoxX-like_oxidoreductase"/>
</dbReference>
<dbReference type="STRING" id="204669.Acid345_1322"/>
<evidence type="ECO:0000256" key="1">
    <source>
        <dbReference type="ARBA" id="ARBA00004651"/>
    </source>
</evidence>
<evidence type="ECO:0000313" key="9">
    <source>
        <dbReference type="Proteomes" id="UP000002432"/>
    </source>
</evidence>
<feature type="transmembrane region" description="Helical" evidence="7">
    <location>
        <begin position="117"/>
        <end position="136"/>
    </location>
</feature>
<dbReference type="HOGENOM" id="CLU_058421_3_3_0"/>
<dbReference type="eggNOG" id="COG2259">
    <property type="taxonomic scope" value="Bacteria"/>
</dbReference>
<comment type="similarity">
    <text evidence="2">Belongs to the DoxX family.</text>
</comment>
<evidence type="ECO:0000256" key="2">
    <source>
        <dbReference type="ARBA" id="ARBA00006679"/>
    </source>
</evidence>
<feature type="transmembrane region" description="Helical" evidence="7">
    <location>
        <begin position="56"/>
        <end position="74"/>
    </location>
</feature>
<keyword evidence="3" id="KW-1003">Cell membrane</keyword>
<dbReference type="OrthoDB" id="121744at2"/>
<dbReference type="InterPro" id="IPR032808">
    <property type="entry name" value="DoxX"/>
</dbReference>
<comment type="subcellular location">
    <subcellularLocation>
        <location evidence="1">Cell membrane</location>
        <topology evidence="1">Multi-pass membrane protein</topology>
    </subcellularLocation>
</comment>
<proteinExistence type="inferred from homology"/>